<gene>
    <name evidence="3" type="ORF">JMA_14730</name>
</gene>
<dbReference type="OrthoDB" id="9811121at2"/>
<dbReference type="CDD" id="cd07583">
    <property type="entry name" value="nitrilase_5"/>
    <property type="match status" value="1"/>
</dbReference>
<keyword evidence="3" id="KW-0378">Hydrolase</keyword>
<dbReference type="InterPro" id="IPR036526">
    <property type="entry name" value="C-N_Hydrolase_sf"/>
</dbReference>
<dbReference type="Proteomes" id="UP000031449">
    <property type="component" value="Chromosome"/>
</dbReference>
<reference evidence="3 4" key="1">
    <citation type="submission" date="2014-08" db="EMBL/GenBank/DDBJ databases">
        <title>Complete genome of a marine bacteria Jeotgalibacillus malaysiensis.</title>
        <authorList>
            <person name="Yaakop A.S."/>
            <person name="Chan K.-G."/>
            <person name="Goh K.M."/>
        </authorList>
    </citation>
    <scope>NUCLEOTIDE SEQUENCE [LARGE SCALE GENOMIC DNA]</scope>
    <source>
        <strain evidence="3 4">D5</strain>
    </source>
</reference>
<dbReference type="KEGG" id="jeo:JMA_14730"/>
<evidence type="ECO:0000313" key="4">
    <source>
        <dbReference type="Proteomes" id="UP000031449"/>
    </source>
</evidence>
<dbReference type="InterPro" id="IPR003010">
    <property type="entry name" value="C-N_Hydrolase"/>
</dbReference>
<accession>A0A0B5AKF1</accession>
<dbReference type="Pfam" id="PF00795">
    <property type="entry name" value="CN_hydrolase"/>
    <property type="match status" value="1"/>
</dbReference>
<evidence type="ECO:0000259" key="2">
    <source>
        <dbReference type="PROSITE" id="PS50263"/>
    </source>
</evidence>
<dbReference type="AlphaFoldDB" id="A0A0B5AKF1"/>
<dbReference type="STRING" id="1508404.JMA_14730"/>
<feature type="domain" description="CN hydrolase" evidence="2">
    <location>
        <begin position="1"/>
        <end position="234"/>
    </location>
</feature>
<proteinExistence type="inferred from homology"/>
<protein>
    <submittedName>
        <fullName evidence="3">Hydrolase</fullName>
    </submittedName>
</protein>
<keyword evidence="4" id="KW-1185">Reference proteome</keyword>
<dbReference type="BioCyc" id="JESP1508404:G14D9-10728-MONOMER"/>
<name>A0A0B5AKF1_9BACL</name>
<comment type="similarity">
    <text evidence="1">Belongs to the carbon-nitrogen hydrolase superfamily. NIT1/NIT2 family.</text>
</comment>
<dbReference type="PANTHER" id="PTHR23088:SF27">
    <property type="entry name" value="DEAMINATED GLUTATHIONE AMIDASE"/>
    <property type="match status" value="1"/>
</dbReference>
<dbReference type="EMBL" id="CP009416">
    <property type="protein sequence ID" value="AJD90790.1"/>
    <property type="molecule type" value="Genomic_DNA"/>
</dbReference>
<dbReference type="Gene3D" id="3.60.110.10">
    <property type="entry name" value="Carbon-nitrogen hydrolase"/>
    <property type="match status" value="1"/>
</dbReference>
<dbReference type="PANTHER" id="PTHR23088">
    <property type="entry name" value="NITRILASE-RELATED"/>
    <property type="match status" value="1"/>
</dbReference>
<dbReference type="SUPFAM" id="SSF56317">
    <property type="entry name" value="Carbon-nitrogen hydrolase"/>
    <property type="match status" value="1"/>
</dbReference>
<dbReference type="GO" id="GO:0016787">
    <property type="term" value="F:hydrolase activity"/>
    <property type="evidence" value="ECO:0007669"/>
    <property type="project" value="UniProtKB-KW"/>
</dbReference>
<dbReference type="HOGENOM" id="CLU_030130_3_1_9"/>
<organism evidence="3 4">
    <name type="scientific">Jeotgalibacillus malaysiensis</name>
    <dbReference type="NCBI Taxonomy" id="1508404"/>
    <lineage>
        <taxon>Bacteria</taxon>
        <taxon>Bacillati</taxon>
        <taxon>Bacillota</taxon>
        <taxon>Bacilli</taxon>
        <taxon>Bacillales</taxon>
        <taxon>Caryophanaceae</taxon>
        <taxon>Jeotgalibacillus</taxon>
    </lineage>
</organism>
<evidence type="ECO:0000313" key="3">
    <source>
        <dbReference type="EMBL" id="AJD90790.1"/>
    </source>
</evidence>
<dbReference type="PROSITE" id="PS50263">
    <property type="entry name" value="CN_HYDROLASE"/>
    <property type="match status" value="1"/>
</dbReference>
<evidence type="ECO:0000256" key="1">
    <source>
        <dbReference type="ARBA" id="ARBA00010613"/>
    </source>
</evidence>
<sequence>MKIAIFQMDLAFGSPEENIEKVKRWASNMESADVVVLPELWTTGYDLPNLKHMNDHFNQTVNVLKDLAVKHQVHIIGGSIAKSHQENIYNTMPVIDQKGSLVHEYSKLHLFKLMDEHLHLKEGNDDPSFTLDDIHFAGFICYDIRFPEWIRKSVLNGAKAVAVPAEWPAPRIDHWITLLKARAIENQVYVIACNRVGSDHANEFGGHSLIIDPWGKIIAEGSDQEEIIYGEIQAEEVEEIRKRIPIFDDRRVDFY</sequence>